<dbReference type="Pfam" id="PF18911">
    <property type="entry name" value="PKD_4"/>
    <property type="match status" value="1"/>
</dbReference>
<name>A0ABS5KNR7_9ACTN</name>
<dbReference type="Gene3D" id="3.40.50.12090">
    <property type="match status" value="1"/>
</dbReference>
<evidence type="ECO:0000313" key="4">
    <source>
        <dbReference type="Proteomes" id="UP000730482"/>
    </source>
</evidence>
<dbReference type="CDD" id="cd00146">
    <property type="entry name" value="PKD"/>
    <property type="match status" value="1"/>
</dbReference>
<dbReference type="InterPro" id="IPR022409">
    <property type="entry name" value="PKD/Chitinase_dom"/>
</dbReference>
<dbReference type="InterPro" id="IPR035986">
    <property type="entry name" value="PKD_dom_sf"/>
</dbReference>
<keyword evidence="1" id="KW-0732">Signal</keyword>
<feature type="domain" description="PKD" evidence="2">
    <location>
        <begin position="73"/>
        <end position="133"/>
    </location>
</feature>
<evidence type="ECO:0000256" key="1">
    <source>
        <dbReference type="SAM" id="SignalP"/>
    </source>
</evidence>
<dbReference type="Pfam" id="PF00801">
    <property type="entry name" value="PKD"/>
    <property type="match status" value="1"/>
</dbReference>
<dbReference type="PROSITE" id="PS50093">
    <property type="entry name" value="PKD"/>
    <property type="match status" value="2"/>
</dbReference>
<dbReference type="SUPFAM" id="SSF49299">
    <property type="entry name" value="PKD domain"/>
    <property type="match status" value="2"/>
</dbReference>
<evidence type="ECO:0000259" key="2">
    <source>
        <dbReference type="PROSITE" id="PS50093"/>
    </source>
</evidence>
<dbReference type="PANTHER" id="PTHR30032:SF8">
    <property type="entry name" value="GERMINATION-SPECIFIC N-ACETYLMURAMOYL-L-ALANINE AMIDASE"/>
    <property type="match status" value="1"/>
</dbReference>
<dbReference type="InterPro" id="IPR000601">
    <property type="entry name" value="PKD_dom"/>
</dbReference>
<sequence>MHVPTKARLAVAAVAASAVSMGVAAPSFAAATPARTAAPSAPTPVGAIKANLDIHPDPDSSNPLATDFVIHASDTAGAKLTYTLDFGDGSGSGGPVLGPDGMVTAHHTYKTAGTYQVALTIKDDQGNTGVSNVSYTAGAQSGPTALATVTTTPGSLAVSADLSKSAAGSGQTIALITLDWGDGSTTDLKNPTAKDLATPVAHTYKAAGSYTLKTTVTDADGIAEASTAPVVVTASATGGTAVSRIAGGDRYQTAIAISSKLPAGSAPAVVLATGGTFPDALAGVPLAKKVGGPLLLTPGTGPNAAVTAEIKRVLKPGGTVYVLGGTNAVPQSVVQALGAVNVDRIGGTDRYETALKIADQLGDPSHVVLATGEDYADALAAGPYAADIFGADASHPAAILLTADKQLTPDVKAYLAKAGGAVAAVGGQAVTAAQSAHVALALGASFRGYDRYFTAAMVAGAFKGETTAGVATGENFADALTGAASLARAGGPLVLTPTHLLAPATWAALQGIEAAVGATGTVEVFGGPAAVSGTTLQSVVTAVHGHLA</sequence>
<dbReference type="InterPro" id="IPR007253">
    <property type="entry name" value="Cell_wall-bd_2"/>
</dbReference>
<protein>
    <submittedName>
        <fullName evidence="3">Cell wall-binding repeat-containing protein</fullName>
    </submittedName>
</protein>
<feature type="signal peptide" evidence="1">
    <location>
        <begin position="1"/>
        <end position="29"/>
    </location>
</feature>
<gene>
    <name evidence="3" type="ORF">KGQ19_12525</name>
</gene>
<dbReference type="SMART" id="SM00089">
    <property type="entry name" value="PKD"/>
    <property type="match status" value="2"/>
</dbReference>
<keyword evidence="4" id="KW-1185">Reference proteome</keyword>
<organism evidence="3 4">
    <name type="scientific">Catenulispora pinistramenti</name>
    <dbReference type="NCBI Taxonomy" id="2705254"/>
    <lineage>
        <taxon>Bacteria</taxon>
        <taxon>Bacillati</taxon>
        <taxon>Actinomycetota</taxon>
        <taxon>Actinomycetes</taxon>
        <taxon>Catenulisporales</taxon>
        <taxon>Catenulisporaceae</taxon>
        <taxon>Catenulispora</taxon>
    </lineage>
</organism>
<accession>A0ABS5KNR7</accession>
<comment type="caution">
    <text evidence="3">The sequence shown here is derived from an EMBL/GenBank/DDBJ whole genome shotgun (WGS) entry which is preliminary data.</text>
</comment>
<feature type="domain" description="PKD" evidence="2">
    <location>
        <begin position="145"/>
        <end position="239"/>
    </location>
</feature>
<dbReference type="InterPro" id="IPR051922">
    <property type="entry name" value="Bact_Sporulation_Assoc"/>
</dbReference>
<feature type="chain" id="PRO_5045324211" evidence="1">
    <location>
        <begin position="30"/>
        <end position="548"/>
    </location>
</feature>
<dbReference type="Pfam" id="PF04122">
    <property type="entry name" value="CW_binding_2"/>
    <property type="match status" value="3"/>
</dbReference>
<reference evidence="3 4" key="1">
    <citation type="submission" date="2020-02" db="EMBL/GenBank/DDBJ databases">
        <title>Acidophilic actinobacteria isolated from forest soil.</title>
        <authorList>
            <person name="Golinska P."/>
        </authorList>
    </citation>
    <scope>NUCLEOTIDE SEQUENCE [LARGE SCALE GENOMIC DNA]</scope>
    <source>
        <strain evidence="3 4">NL8</strain>
    </source>
</reference>
<proteinExistence type="predicted"/>
<dbReference type="PANTHER" id="PTHR30032">
    <property type="entry name" value="N-ACETYLMURAMOYL-L-ALANINE AMIDASE-RELATED"/>
    <property type="match status" value="1"/>
</dbReference>
<dbReference type="Gene3D" id="2.60.40.10">
    <property type="entry name" value="Immunoglobulins"/>
    <property type="match status" value="2"/>
</dbReference>
<dbReference type="RefSeq" id="WP_212009276.1">
    <property type="nucleotide sequence ID" value="NZ_JAAFYZ010000032.1"/>
</dbReference>
<evidence type="ECO:0000313" key="3">
    <source>
        <dbReference type="EMBL" id="MBS2547698.1"/>
    </source>
</evidence>
<dbReference type="Proteomes" id="UP000730482">
    <property type="component" value="Unassembled WGS sequence"/>
</dbReference>
<dbReference type="EMBL" id="JAAFYZ010000032">
    <property type="protein sequence ID" value="MBS2547698.1"/>
    <property type="molecule type" value="Genomic_DNA"/>
</dbReference>
<dbReference type="InterPro" id="IPR013783">
    <property type="entry name" value="Ig-like_fold"/>
</dbReference>